<proteinExistence type="predicted"/>
<name>A0A382HYX2_9ZZZZ</name>
<dbReference type="InterPro" id="IPR011008">
    <property type="entry name" value="Dimeric_a/b-barrel"/>
</dbReference>
<dbReference type="Gene3D" id="3.30.70.100">
    <property type="match status" value="1"/>
</dbReference>
<organism evidence="2">
    <name type="scientific">marine metagenome</name>
    <dbReference type="NCBI Taxonomy" id="408172"/>
    <lineage>
        <taxon>unclassified sequences</taxon>
        <taxon>metagenomes</taxon>
        <taxon>ecological metagenomes</taxon>
    </lineage>
</organism>
<dbReference type="Pfam" id="PF07045">
    <property type="entry name" value="DUF1330"/>
    <property type="match status" value="1"/>
</dbReference>
<reference evidence="2" key="1">
    <citation type="submission" date="2018-05" db="EMBL/GenBank/DDBJ databases">
        <authorList>
            <person name="Lanie J.A."/>
            <person name="Ng W.-L."/>
            <person name="Kazmierczak K.M."/>
            <person name="Andrzejewski T.M."/>
            <person name="Davidsen T.M."/>
            <person name="Wayne K.J."/>
            <person name="Tettelin H."/>
            <person name="Glass J.I."/>
            <person name="Rusch D."/>
            <person name="Podicherti R."/>
            <person name="Tsui H.-C.T."/>
            <person name="Winkler M.E."/>
        </authorList>
    </citation>
    <scope>NUCLEOTIDE SEQUENCE</scope>
</reference>
<gene>
    <name evidence="2" type="ORF">METZ01_LOCUS245424</name>
</gene>
<protein>
    <recommendedName>
        <fullName evidence="1">DUF1330 domain-containing protein</fullName>
    </recommendedName>
</protein>
<dbReference type="EMBL" id="UINC01064168">
    <property type="protein sequence ID" value="SVB92570.1"/>
    <property type="molecule type" value="Genomic_DNA"/>
</dbReference>
<accession>A0A382HYX2</accession>
<feature type="domain" description="DUF1330" evidence="1">
    <location>
        <begin position="3"/>
        <end position="93"/>
    </location>
</feature>
<evidence type="ECO:0000313" key="2">
    <source>
        <dbReference type="EMBL" id="SVB92570.1"/>
    </source>
</evidence>
<dbReference type="InterPro" id="IPR010753">
    <property type="entry name" value="DUF1330"/>
</dbReference>
<evidence type="ECO:0000259" key="1">
    <source>
        <dbReference type="Pfam" id="PF07045"/>
    </source>
</evidence>
<dbReference type="PANTHER" id="PTHR41521">
    <property type="match status" value="1"/>
</dbReference>
<dbReference type="SUPFAM" id="SSF54909">
    <property type="entry name" value="Dimeric alpha+beta barrel"/>
    <property type="match status" value="1"/>
</dbReference>
<dbReference type="AlphaFoldDB" id="A0A382HYX2"/>
<sequence>MSVYLVSVCEITNMNDSLKSYAQKSAELITKYGGSYVVRGPSIEVLEGDQLNNKSLIIAEFPDVGSIKAFLGGDDYQAIRHLRDGTGIYDIGIFNAAQ</sequence>
<dbReference type="PANTHER" id="PTHR41521:SF4">
    <property type="entry name" value="BLR0684 PROTEIN"/>
    <property type="match status" value="1"/>
</dbReference>